<evidence type="ECO:0000313" key="3">
    <source>
        <dbReference type="Proteomes" id="UP001419910"/>
    </source>
</evidence>
<feature type="region of interest" description="Disordered" evidence="1">
    <location>
        <begin position="211"/>
        <end position="232"/>
    </location>
</feature>
<dbReference type="EMBL" id="JBDIME010000010">
    <property type="protein sequence ID" value="MEN2790520.1"/>
    <property type="molecule type" value="Genomic_DNA"/>
</dbReference>
<name>A0ABU9Y3Y6_9SPHN</name>
<sequence length="269" mass="31185">MNISQENPPPSVAVRSVWRHRELSDDIKRAQISKFFSHIRSIDSILSRFSPHGEEYRWEKMLEQPQVSDMNDLQWRRLFDESEKEGHEIISFWNRRKDDHSRLYSQLTYSGLGNLDYCNIFDIPDELASEQVLTAIMTAMIEAFNPDSAEIKTTFHLSKPARITRPEDIVDFLDVTRQAEREGGFSRGAPCYRNLDTLVWCRWIKSGATTPEADPPLKDGKPDMAAPKSGSLLQRWQSEIPREDHKFLGGVLQKWPEFAPRLLLSNDHE</sequence>
<comment type="caution">
    <text evidence="2">The sequence shown here is derived from an EMBL/GenBank/DDBJ whole genome shotgun (WGS) entry which is preliminary data.</text>
</comment>
<keyword evidence="3" id="KW-1185">Reference proteome</keyword>
<evidence type="ECO:0000256" key="1">
    <source>
        <dbReference type="SAM" id="MobiDB-lite"/>
    </source>
</evidence>
<dbReference type="RefSeq" id="WP_343888266.1">
    <property type="nucleotide sequence ID" value="NZ_BAAAEH010000008.1"/>
</dbReference>
<protein>
    <submittedName>
        <fullName evidence="2">Uncharacterized protein</fullName>
    </submittedName>
</protein>
<reference evidence="2 3" key="1">
    <citation type="submission" date="2024-05" db="EMBL/GenBank/DDBJ databases">
        <authorList>
            <person name="Liu Q."/>
            <person name="Xin Y.-H."/>
        </authorList>
    </citation>
    <scope>NUCLEOTIDE SEQUENCE [LARGE SCALE GENOMIC DNA]</scope>
    <source>
        <strain evidence="2 3">CGMCC 1.10181</strain>
    </source>
</reference>
<gene>
    <name evidence="2" type="ORF">ABC974_12850</name>
</gene>
<evidence type="ECO:0000313" key="2">
    <source>
        <dbReference type="EMBL" id="MEN2790520.1"/>
    </source>
</evidence>
<proteinExistence type="predicted"/>
<accession>A0ABU9Y3Y6</accession>
<dbReference type="Proteomes" id="UP001419910">
    <property type="component" value="Unassembled WGS sequence"/>
</dbReference>
<organism evidence="2 3">
    <name type="scientific">Sphingomonas oligophenolica</name>
    <dbReference type="NCBI Taxonomy" id="301154"/>
    <lineage>
        <taxon>Bacteria</taxon>
        <taxon>Pseudomonadati</taxon>
        <taxon>Pseudomonadota</taxon>
        <taxon>Alphaproteobacteria</taxon>
        <taxon>Sphingomonadales</taxon>
        <taxon>Sphingomonadaceae</taxon>
        <taxon>Sphingomonas</taxon>
    </lineage>
</organism>